<dbReference type="HOGENOM" id="CLU_2647258_0_0_11"/>
<gene>
    <name evidence="1" type="ORF">BLIG_00373</name>
</gene>
<accession>C5E8S9</accession>
<dbReference type="AlphaFoldDB" id="C5E8S9"/>
<sequence>MMANIRRMYLRAEMSDGDTVELLNFTVGSDGKVQKLDESSLDTLLDTPKVAKMWGNAFCSMGGALLASVSLYEGMTS</sequence>
<protein>
    <submittedName>
        <fullName evidence="1">Uncharacterized protein</fullName>
    </submittedName>
</protein>
<name>C5E8S9_BIFLI</name>
<evidence type="ECO:0000313" key="1">
    <source>
        <dbReference type="EMBL" id="EEQ54423.1"/>
    </source>
</evidence>
<organism evidence="1">
    <name type="scientific">Bifidobacterium longum subsp. infantis CCUG 52486</name>
    <dbReference type="NCBI Taxonomy" id="537937"/>
    <lineage>
        <taxon>Bacteria</taxon>
        <taxon>Bacillati</taxon>
        <taxon>Actinomycetota</taxon>
        <taxon>Actinomycetes</taxon>
        <taxon>Bifidobacteriales</taxon>
        <taxon>Bifidobacteriaceae</taxon>
        <taxon>Bifidobacterium</taxon>
    </lineage>
</organism>
<reference evidence="1" key="1">
    <citation type="submission" date="2008-08" db="EMBL/GenBank/DDBJ databases">
        <title>Annotation of Bifidobacterium longum subsp. infantis CCUG 52486.</title>
        <authorList>
            <consortium name="The Broad Institute Genome Sequencing Platform"/>
            <person name="Gougoulias C."/>
            <person name="Tuohy K.M."/>
            <person name="Gibson G.R."/>
            <person name="Ward D."/>
            <person name="Mehta T."/>
            <person name="Young S."/>
            <person name="Jaffe D."/>
            <person name="Gnerre S."/>
            <person name="Berlin A."/>
            <person name="Heiman D."/>
            <person name="Hepburn T."/>
            <person name="Shea T."/>
            <person name="Sykes S."/>
            <person name="Alvarado L."/>
            <person name="Kodira C."/>
            <person name="Borodovsky M."/>
            <person name="Lander E."/>
            <person name="Galagan J."/>
            <person name="Nusbaum C."/>
            <person name="Birren B."/>
        </authorList>
    </citation>
    <scope>NUCLEOTIDE SEQUENCE [LARGE SCALE GENOMIC DNA]</scope>
    <source>
        <strain evidence="1">CCUG 52486</strain>
    </source>
</reference>
<proteinExistence type="predicted"/>
<dbReference type="Proteomes" id="UP000005084">
    <property type="component" value="Unassembled WGS sequence"/>
</dbReference>
<dbReference type="EMBL" id="DS990238">
    <property type="protein sequence ID" value="EEQ54423.1"/>
    <property type="molecule type" value="Genomic_DNA"/>
</dbReference>